<sequence>MCWCEGKEEGETVVGGNGRGNQPNQLNHPRGLSFDDERNLCVADLANHRIGKFEII</sequence>
<gene>
    <name evidence="2" type="ORF">KXQ929_LOCUS44748</name>
</gene>
<keyword evidence="1" id="KW-0677">Repeat</keyword>
<dbReference type="AlphaFoldDB" id="A0A820H374"/>
<accession>A0A820H374</accession>
<feature type="non-terminal residue" evidence="2">
    <location>
        <position position="56"/>
    </location>
</feature>
<protein>
    <submittedName>
        <fullName evidence="2">Uncharacterized protein</fullName>
    </submittedName>
</protein>
<dbReference type="EMBL" id="CAJOBB010013159">
    <property type="protein sequence ID" value="CAF4286620.1"/>
    <property type="molecule type" value="Genomic_DNA"/>
</dbReference>
<dbReference type="InterPro" id="IPR001258">
    <property type="entry name" value="NHL_repeat"/>
</dbReference>
<comment type="caution">
    <text evidence="2">The sequence shown here is derived from an EMBL/GenBank/DDBJ whole genome shotgun (WGS) entry which is preliminary data.</text>
</comment>
<dbReference type="InterPro" id="IPR011042">
    <property type="entry name" value="6-blade_b-propeller_TolB-like"/>
</dbReference>
<dbReference type="Proteomes" id="UP000663868">
    <property type="component" value="Unassembled WGS sequence"/>
</dbReference>
<reference evidence="2" key="1">
    <citation type="submission" date="2021-02" db="EMBL/GenBank/DDBJ databases">
        <authorList>
            <person name="Nowell W R."/>
        </authorList>
    </citation>
    <scope>NUCLEOTIDE SEQUENCE</scope>
</reference>
<organism evidence="2 3">
    <name type="scientific">Adineta steineri</name>
    <dbReference type="NCBI Taxonomy" id="433720"/>
    <lineage>
        <taxon>Eukaryota</taxon>
        <taxon>Metazoa</taxon>
        <taxon>Spiralia</taxon>
        <taxon>Gnathifera</taxon>
        <taxon>Rotifera</taxon>
        <taxon>Eurotatoria</taxon>
        <taxon>Bdelloidea</taxon>
        <taxon>Adinetida</taxon>
        <taxon>Adinetidae</taxon>
        <taxon>Adineta</taxon>
    </lineage>
</organism>
<evidence type="ECO:0000313" key="2">
    <source>
        <dbReference type="EMBL" id="CAF4286620.1"/>
    </source>
</evidence>
<dbReference type="Pfam" id="PF01436">
    <property type="entry name" value="NHL"/>
    <property type="match status" value="1"/>
</dbReference>
<proteinExistence type="predicted"/>
<name>A0A820H374_9BILA</name>
<evidence type="ECO:0000256" key="1">
    <source>
        <dbReference type="ARBA" id="ARBA00022737"/>
    </source>
</evidence>
<dbReference type="Gene3D" id="2.120.10.30">
    <property type="entry name" value="TolB, C-terminal domain"/>
    <property type="match status" value="1"/>
</dbReference>
<evidence type="ECO:0000313" key="3">
    <source>
        <dbReference type="Proteomes" id="UP000663868"/>
    </source>
</evidence>